<proteinExistence type="predicted"/>
<comment type="caution">
    <text evidence="1">The sequence shown here is derived from an EMBL/GenBank/DDBJ whole genome shotgun (WGS) entry which is preliminary data.</text>
</comment>
<dbReference type="Proteomes" id="UP000253370">
    <property type="component" value="Unassembled WGS sequence"/>
</dbReference>
<reference evidence="1 2" key="1">
    <citation type="submission" date="2018-07" db="EMBL/GenBank/DDBJ databases">
        <title>Rhodosalinus sp. strain E84T genomic sequence and assembly.</title>
        <authorList>
            <person name="Liu Z.-W."/>
            <person name="Lu D.-C."/>
        </authorList>
    </citation>
    <scope>NUCLEOTIDE SEQUENCE [LARGE SCALE GENOMIC DNA]</scope>
    <source>
        <strain evidence="1 2">E84</strain>
    </source>
</reference>
<evidence type="ECO:0000313" key="2">
    <source>
        <dbReference type="Proteomes" id="UP000253370"/>
    </source>
</evidence>
<dbReference type="Pfam" id="PF11720">
    <property type="entry name" value="Inhibitor_I78"/>
    <property type="match status" value="1"/>
</dbReference>
<accession>A0A365UAX0</accession>
<dbReference type="InterPro" id="IPR021719">
    <property type="entry name" value="Prot_inh_I78"/>
</dbReference>
<dbReference type="AlphaFoldDB" id="A0A365UAX0"/>
<gene>
    <name evidence="1" type="ORF">DRV85_06800</name>
</gene>
<dbReference type="Gene3D" id="3.30.10.10">
    <property type="entry name" value="Trypsin Inhibitor V, subunit A"/>
    <property type="match status" value="1"/>
</dbReference>
<dbReference type="RefSeq" id="WP_113288706.1">
    <property type="nucleotide sequence ID" value="NZ_QNTQ01000006.1"/>
</dbReference>
<sequence>MPVRTLTAPAVVALAACASMQQGTGALEPCDAQHLAVLVGEPTEKLEEVPLPEPTRIVAPGDAVTMDHRPERLTVLAADGGPIYGMRCG</sequence>
<protein>
    <recommendedName>
        <fullName evidence="3">Peptidase inhibitor I78 family protein</fullName>
    </recommendedName>
</protein>
<evidence type="ECO:0000313" key="1">
    <source>
        <dbReference type="EMBL" id="RBI85447.1"/>
    </source>
</evidence>
<dbReference type="EMBL" id="QNTQ01000006">
    <property type="protein sequence ID" value="RBI85447.1"/>
    <property type="molecule type" value="Genomic_DNA"/>
</dbReference>
<organism evidence="1 2">
    <name type="scientific">Rhodosalinus halophilus</name>
    <dbReference type="NCBI Taxonomy" id="2259333"/>
    <lineage>
        <taxon>Bacteria</taxon>
        <taxon>Pseudomonadati</taxon>
        <taxon>Pseudomonadota</taxon>
        <taxon>Alphaproteobacteria</taxon>
        <taxon>Rhodobacterales</taxon>
        <taxon>Paracoccaceae</taxon>
        <taxon>Rhodosalinus</taxon>
    </lineage>
</organism>
<dbReference type="PROSITE" id="PS51257">
    <property type="entry name" value="PROKAR_LIPOPROTEIN"/>
    <property type="match status" value="1"/>
</dbReference>
<keyword evidence="2" id="KW-1185">Reference proteome</keyword>
<dbReference type="OrthoDB" id="8724542at2"/>
<evidence type="ECO:0008006" key="3">
    <source>
        <dbReference type="Google" id="ProtNLM"/>
    </source>
</evidence>
<name>A0A365UAX0_9RHOB</name>